<keyword evidence="2" id="KW-0472">Membrane</keyword>
<dbReference type="AlphaFoldDB" id="A0A9P4PHG5"/>
<accession>A0A9P4PHG5</accession>
<keyword evidence="2" id="KW-1133">Transmembrane helix</keyword>
<dbReference type="Proteomes" id="UP000799764">
    <property type="component" value="Unassembled WGS sequence"/>
</dbReference>
<organism evidence="3 4">
    <name type="scientific">Karstenula rhodostoma CBS 690.94</name>
    <dbReference type="NCBI Taxonomy" id="1392251"/>
    <lineage>
        <taxon>Eukaryota</taxon>
        <taxon>Fungi</taxon>
        <taxon>Dikarya</taxon>
        <taxon>Ascomycota</taxon>
        <taxon>Pezizomycotina</taxon>
        <taxon>Dothideomycetes</taxon>
        <taxon>Pleosporomycetidae</taxon>
        <taxon>Pleosporales</taxon>
        <taxon>Massarineae</taxon>
        <taxon>Didymosphaeriaceae</taxon>
        <taxon>Karstenula</taxon>
    </lineage>
</organism>
<reference evidence="3" key="1">
    <citation type="journal article" date="2020" name="Stud. Mycol.">
        <title>101 Dothideomycetes genomes: a test case for predicting lifestyles and emergence of pathogens.</title>
        <authorList>
            <person name="Haridas S."/>
            <person name="Albert R."/>
            <person name="Binder M."/>
            <person name="Bloem J."/>
            <person name="Labutti K."/>
            <person name="Salamov A."/>
            <person name="Andreopoulos B."/>
            <person name="Baker S."/>
            <person name="Barry K."/>
            <person name="Bills G."/>
            <person name="Bluhm B."/>
            <person name="Cannon C."/>
            <person name="Castanera R."/>
            <person name="Culley D."/>
            <person name="Daum C."/>
            <person name="Ezra D."/>
            <person name="Gonzalez J."/>
            <person name="Henrissat B."/>
            <person name="Kuo A."/>
            <person name="Liang C."/>
            <person name="Lipzen A."/>
            <person name="Lutzoni F."/>
            <person name="Magnuson J."/>
            <person name="Mondo S."/>
            <person name="Nolan M."/>
            <person name="Ohm R."/>
            <person name="Pangilinan J."/>
            <person name="Park H.-J."/>
            <person name="Ramirez L."/>
            <person name="Alfaro M."/>
            <person name="Sun H."/>
            <person name="Tritt A."/>
            <person name="Yoshinaga Y."/>
            <person name="Zwiers L.-H."/>
            <person name="Turgeon B."/>
            <person name="Goodwin S."/>
            <person name="Spatafora J."/>
            <person name="Crous P."/>
            <person name="Grigoriev I."/>
        </authorList>
    </citation>
    <scope>NUCLEOTIDE SEQUENCE</scope>
    <source>
        <strain evidence="3">CBS 690.94</strain>
    </source>
</reference>
<feature type="region of interest" description="Disordered" evidence="1">
    <location>
        <begin position="1"/>
        <end position="84"/>
    </location>
</feature>
<protein>
    <submittedName>
        <fullName evidence="3">Uncharacterized protein</fullName>
    </submittedName>
</protein>
<feature type="transmembrane region" description="Helical" evidence="2">
    <location>
        <begin position="101"/>
        <end position="123"/>
    </location>
</feature>
<keyword evidence="4" id="KW-1185">Reference proteome</keyword>
<feature type="compositionally biased region" description="Basic and acidic residues" evidence="1">
    <location>
        <begin position="71"/>
        <end position="82"/>
    </location>
</feature>
<evidence type="ECO:0000256" key="2">
    <source>
        <dbReference type="SAM" id="Phobius"/>
    </source>
</evidence>
<dbReference type="OrthoDB" id="3798501at2759"/>
<proteinExistence type="predicted"/>
<name>A0A9P4PHG5_9PLEO</name>
<dbReference type="EMBL" id="MU001502">
    <property type="protein sequence ID" value="KAF2443413.1"/>
    <property type="molecule type" value="Genomic_DNA"/>
</dbReference>
<evidence type="ECO:0000313" key="3">
    <source>
        <dbReference type="EMBL" id="KAF2443413.1"/>
    </source>
</evidence>
<comment type="caution">
    <text evidence="3">The sequence shown here is derived from an EMBL/GenBank/DDBJ whole genome shotgun (WGS) entry which is preliminary data.</text>
</comment>
<keyword evidence="2" id="KW-0812">Transmembrane</keyword>
<evidence type="ECO:0000313" key="4">
    <source>
        <dbReference type="Proteomes" id="UP000799764"/>
    </source>
</evidence>
<sequence length="144" mass="16273">MTPNNPTEQTQRETDVPPPVPPKDTTDDTRLRRRRPPPLTGAAVKPLPPPPPVSNVRVEQSESGIWNAPPRTREGIHFDQPKGRIGKPLPRIPWRPDYRRTFLWIGGLGVWFLLVVLLLPVFLEGDALPRLNRTLRSHLALLLG</sequence>
<evidence type="ECO:0000256" key="1">
    <source>
        <dbReference type="SAM" id="MobiDB-lite"/>
    </source>
</evidence>
<gene>
    <name evidence="3" type="ORF">P171DRAFT_486146</name>
</gene>